<dbReference type="Pfam" id="PF14121">
    <property type="entry name" value="Porin_10"/>
    <property type="match status" value="1"/>
</dbReference>
<dbReference type="STRING" id="1544798.LH29_17620"/>
<evidence type="ECO:0000313" key="1">
    <source>
        <dbReference type="EMBL" id="KJF42392.1"/>
    </source>
</evidence>
<protein>
    <recommendedName>
        <fullName evidence="3">Porin</fullName>
    </recommendedName>
</protein>
<comment type="caution">
    <text evidence="1">The sequence shown here is derived from an EMBL/GenBank/DDBJ whole genome shotgun (WGS) entry which is preliminary data.</text>
</comment>
<proteinExistence type="predicted"/>
<sequence length="648" mass="76248">MLKARYFLFTVVIFMVLPIFVMAQPRGIDMEGEQEEQTSVKEVPSKIKLWYLKGDGAFKDSTILDTLHDYNHIYHPVFKNAISATYTGNYGNPGMTNDFFQRRNQTNYFFLQSRQDYLLTPAKIKYMNTTTPYTRFDYSQSENKSRNNETRFDVVHSQNVTPFWNWTFRTNQEKSDGQYSAQDAKNNFVALNTSYNRDQWNVHGGFISNSIKNSENGGIVSDTLLSSELDPEYWSTNLTEASSKFNSINYYTTAEYRLGKYDFDPVDSVDVFRPILGIMYSFEHDRYSQKFIDEEDTSNVFFENTYFGDGYTTDEIKYRRISNVFQLKQYENPNRKYTFGKRAFLGHELYRGNTPGVQVNDSTHRRFDIKYSNLYIGGGIFREMGSFWLWNFDGKVNLAGRNAGELELNGMITKPFQFWGDSAAAMIFTGSFENRVPDYFQETFRSNHFQWDNDFGAEQRITLGAKFKVPQRKLELAVNYAAINNFLYNNEEAIPDQTSNEILVMSVYADKDFNYRRFHFRTRLLWQKVSEERYLHLPEWSAFVNTYYQFTISKVMFTQIGADVRYNTSYYADAYSPSTGLFYLQSEKEYGNYPYIDVYATLRLKRTKVFFKYMNIGTHFIDGDYMTTPNYPMPRATFRLGVSWAWYD</sequence>
<name>A0A0D8J665_9BACT</name>
<dbReference type="OrthoDB" id="1489309at2"/>
<evidence type="ECO:0000313" key="2">
    <source>
        <dbReference type="Proteomes" id="UP000032544"/>
    </source>
</evidence>
<evidence type="ECO:0008006" key="3">
    <source>
        <dbReference type="Google" id="ProtNLM"/>
    </source>
</evidence>
<organism evidence="1 2">
    <name type="scientific">Draconibacterium sediminis</name>
    <dbReference type="NCBI Taxonomy" id="1544798"/>
    <lineage>
        <taxon>Bacteria</taxon>
        <taxon>Pseudomonadati</taxon>
        <taxon>Bacteroidota</taxon>
        <taxon>Bacteroidia</taxon>
        <taxon>Marinilabiliales</taxon>
        <taxon>Prolixibacteraceae</taxon>
        <taxon>Draconibacterium</taxon>
    </lineage>
</organism>
<dbReference type="EMBL" id="JRHC01000005">
    <property type="protein sequence ID" value="KJF42392.1"/>
    <property type="molecule type" value="Genomic_DNA"/>
</dbReference>
<gene>
    <name evidence="1" type="ORF">LH29_17620</name>
</gene>
<dbReference type="InterPro" id="IPR025631">
    <property type="entry name" value="Porin_10"/>
</dbReference>
<reference evidence="1 2" key="1">
    <citation type="submission" date="2014-09" db="EMBL/GenBank/DDBJ databases">
        <title>Draft Genome Sequence of Draconibacterium sp. JN14CK-3.</title>
        <authorList>
            <person name="Dong C."/>
            <person name="Lai Q."/>
            <person name="Shao Z."/>
        </authorList>
    </citation>
    <scope>NUCLEOTIDE SEQUENCE [LARGE SCALE GENOMIC DNA]</scope>
    <source>
        <strain evidence="1 2">JN14CK-3</strain>
    </source>
</reference>
<keyword evidence="2" id="KW-1185">Reference proteome</keyword>
<dbReference type="RefSeq" id="WP_045032043.1">
    <property type="nucleotide sequence ID" value="NZ_JRHC01000005.1"/>
</dbReference>
<dbReference type="AlphaFoldDB" id="A0A0D8J665"/>
<dbReference type="Proteomes" id="UP000032544">
    <property type="component" value="Unassembled WGS sequence"/>
</dbReference>
<accession>A0A0D8J665</accession>